<dbReference type="Pfam" id="PF00034">
    <property type="entry name" value="Cytochrom_C"/>
    <property type="match status" value="1"/>
</dbReference>
<feature type="domain" description="Cytochrome c" evidence="7">
    <location>
        <begin position="39"/>
        <end position="147"/>
    </location>
</feature>
<dbReference type="GO" id="GO:0020037">
    <property type="term" value="F:heme binding"/>
    <property type="evidence" value="ECO:0007669"/>
    <property type="project" value="InterPro"/>
</dbReference>
<feature type="region of interest" description="Disordered" evidence="5">
    <location>
        <begin position="299"/>
        <end position="321"/>
    </location>
</feature>
<feature type="chain" id="PRO_5011694858" evidence="6">
    <location>
        <begin position="19"/>
        <end position="321"/>
    </location>
</feature>
<dbReference type="GO" id="GO:0046872">
    <property type="term" value="F:metal ion binding"/>
    <property type="evidence" value="ECO:0007669"/>
    <property type="project" value="UniProtKB-KW"/>
</dbReference>
<evidence type="ECO:0000256" key="5">
    <source>
        <dbReference type="SAM" id="MobiDB-lite"/>
    </source>
</evidence>
<gene>
    <name evidence="8" type="ORF">SAMN03080610_00562</name>
</gene>
<dbReference type="Proteomes" id="UP000199347">
    <property type="component" value="Unassembled WGS sequence"/>
</dbReference>
<dbReference type="InterPro" id="IPR051459">
    <property type="entry name" value="Cytochrome_c-type_DH"/>
</dbReference>
<evidence type="ECO:0000256" key="6">
    <source>
        <dbReference type="SAM" id="SignalP"/>
    </source>
</evidence>
<evidence type="ECO:0000256" key="2">
    <source>
        <dbReference type="ARBA" id="ARBA00022723"/>
    </source>
</evidence>
<evidence type="ECO:0000256" key="1">
    <source>
        <dbReference type="ARBA" id="ARBA00022617"/>
    </source>
</evidence>
<keyword evidence="2 4" id="KW-0479">Metal-binding</keyword>
<dbReference type="Gene3D" id="1.10.760.10">
    <property type="entry name" value="Cytochrome c-like domain"/>
    <property type="match status" value="2"/>
</dbReference>
<dbReference type="STRING" id="1120955.SAMN03080610_00562"/>
<evidence type="ECO:0000313" key="8">
    <source>
        <dbReference type="EMBL" id="SCZ23578.1"/>
    </source>
</evidence>
<dbReference type="GO" id="GO:0009055">
    <property type="term" value="F:electron transfer activity"/>
    <property type="evidence" value="ECO:0007669"/>
    <property type="project" value="InterPro"/>
</dbReference>
<dbReference type="InterPro" id="IPR036909">
    <property type="entry name" value="Cyt_c-like_dom_sf"/>
</dbReference>
<dbReference type="RefSeq" id="WP_244514391.1">
    <property type="nucleotide sequence ID" value="NZ_FMVW01000001.1"/>
</dbReference>
<feature type="compositionally biased region" description="Gly residues" evidence="5">
    <location>
        <begin position="307"/>
        <end position="321"/>
    </location>
</feature>
<evidence type="ECO:0000256" key="4">
    <source>
        <dbReference type="PROSITE-ProRule" id="PRU00433"/>
    </source>
</evidence>
<feature type="domain" description="Cytochrome c" evidence="7">
    <location>
        <begin position="189"/>
        <end position="298"/>
    </location>
</feature>
<evidence type="ECO:0000256" key="3">
    <source>
        <dbReference type="ARBA" id="ARBA00023004"/>
    </source>
</evidence>
<dbReference type="PROSITE" id="PS51007">
    <property type="entry name" value="CYTC"/>
    <property type="match status" value="2"/>
</dbReference>
<keyword evidence="3 4" id="KW-0408">Iron</keyword>
<dbReference type="PROSITE" id="PS51257">
    <property type="entry name" value="PROKAR_LIPOPROTEIN"/>
    <property type="match status" value="1"/>
</dbReference>
<evidence type="ECO:0000259" key="7">
    <source>
        <dbReference type="PROSITE" id="PS51007"/>
    </source>
</evidence>
<sequence>MAKKLLAAAVVLAAAACAGFYVVTMPQPIAAAALPAHEPDVANGERLFLAGSCASCHAAPKAEGEAKLVLSGGLELDTDFGLFRVPNISSDPDAGIGSWSDIDFVNAMKRGLSPSGAHLYPAFPYTSYAKMRLADLLDLKAYLDTLPASSNRVAGHDLSFPYSLRRGIGLWKRLYLSEDPVIAVDENDAELMRGRYLVEGPGHCAQCHTPRDAFGGLETDRWLSGAPNPEGKGRIPNITPSDDGIGSWSLSDLTYYFESGFTPDFDSVGGPMVPVQENLAKLPPEDRAAIAAYLKAVPPLGDASDGGNSGGGNGGADNTGG</sequence>
<dbReference type="EMBL" id="FMVW01000001">
    <property type="protein sequence ID" value="SCZ23578.1"/>
    <property type="molecule type" value="Genomic_DNA"/>
</dbReference>
<keyword evidence="9" id="KW-1185">Reference proteome</keyword>
<keyword evidence="6" id="KW-0732">Signal</keyword>
<organism evidence="8 9">
    <name type="scientific">Afifella marina DSM 2698</name>
    <dbReference type="NCBI Taxonomy" id="1120955"/>
    <lineage>
        <taxon>Bacteria</taxon>
        <taxon>Pseudomonadati</taxon>
        <taxon>Pseudomonadota</taxon>
        <taxon>Alphaproteobacteria</taxon>
        <taxon>Hyphomicrobiales</taxon>
        <taxon>Afifellaceae</taxon>
        <taxon>Afifella</taxon>
    </lineage>
</organism>
<dbReference type="PANTHER" id="PTHR35008:SF8">
    <property type="entry name" value="ALCOHOL DEHYDROGENASE CYTOCHROME C SUBUNIT"/>
    <property type="match status" value="1"/>
</dbReference>
<accession>A0A1G5MGD8</accession>
<reference evidence="8 9" key="1">
    <citation type="submission" date="2016-10" db="EMBL/GenBank/DDBJ databases">
        <authorList>
            <person name="de Groot N.N."/>
        </authorList>
    </citation>
    <scope>NUCLEOTIDE SEQUENCE [LARGE SCALE GENOMIC DNA]</scope>
    <source>
        <strain evidence="8 9">DSM 2698</strain>
    </source>
</reference>
<dbReference type="InterPro" id="IPR009056">
    <property type="entry name" value="Cyt_c-like_dom"/>
</dbReference>
<dbReference type="PANTHER" id="PTHR35008">
    <property type="entry name" value="BLL4482 PROTEIN-RELATED"/>
    <property type="match status" value="1"/>
</dbReference>
<feature type="signal peptide" evidence="6">
    <location>
        <begin position="1"/>
        <end position="18"/>
    </location>
</feature>
<keyword evidence="1 4" id="KW-0349">Heme</keyword>
<evidence type="ECO:0000313" key="9">
    <source>
        <dbReference type="Proteomes" id="UP000199347"/>
    </source>
</evidence>
<dbReference type="SUPFAM" id="SSF46626">
    <property type="entry name" value="Cytochrome c"/>
    <property type="match status" value="2"/>
</dbReference>
<proteinExistence type="predicted"/>
<dbReference type="AlphaFoldDB" id="A0A1G5MGD8"/>
<protein>
    <submittedName>
        <fullName evidence="8">Cytochrome c, mono-and diheme variants</fullName>
    </submittedName>
</protein>
<name>A0A1G5MGD8_AFIMA</name>